<protein>
    <submittedName>
        <fullName evidence="7">Janus kinase and microtubule-interacting protein 3 isoform X15</fullName>
    </submittedName>
</protein>
<evidence type="ECO:0000259" key="5">
    <source>
        <dbReference type="Pfam" id="PF16034"/>
    </source>
</evidence>
<feature type="compositionally biased region" description="Polar residues" evidence="4">
    <location>
        <begin position="395"/>
        <end position="412"/>
    </location>
</feature>
<name>A0ABM2XZZ6_MESAU</name>
<keyword evidence="7" id="KW-0808">Transferase</keyword>
<evidence type="ECO:0000256" key="3">
    <source>
        <dbReference type="SAM" id="Coils"/>
    </source>
</evidence>
<feature type="region of interest" description="Disordered" evidence="4">
    <location>
        <begin position="395"/>
        <end position="417"/>
    </location>
</feature>
<evidence type="ECO:0000256" key="2">
    <source>
        <dbReference type="ARBA" id="ARBA00023054"/>
    </source>
</evidence>
<proteinExistence type="inferred from homology"/>
<gene>
    <name evidence="7" type="primary">Jakmip3</name>
</gene>
<evidence type="ECO:0000256" key="4">
    <source>
        <dbReference type="SAM" id="MobiDB-lite"/>
    </source>
</evidence>
<evidence type="ECO:0000313" key="7">
    <source>
        <dbReference type="RefSeq" id="XP_040608222.1"/>
    </source>
</evidence>
<feature type="domain" description="Janus kinase and microtubule-interacting protein C-terminal" evidence="5">
    <location>
        <begin position="357"/>
        <end position="555"/>
    </location>
</feature>
<reference evidence="7" key="1">
    <citation type="submission" date="2025-08" db="UniProtKB">
        <authorList>
            <consortium name="RefSeq"/>
        </authorList>
    </citation>
    <scope>IDENTIFICATION</scope>
    <source>
        <tissue evidence="7">Liver</tissue>
    </source>
</reference>
<comment type="similarity">
    <text evidence="1">Belongs to the JAKMIP family.</text>
</comment>
<dbReference type="RefSeq" id="XP_040608222.1">
    <property type="nucleotide sequence ID" value="XM_040752288.1"/>
</dbReference>
<organism evidence="6 7">
    <name type="scientific">Mesocricetus auratus</name>
    <name type="common">Golden hamster</name>
    <dbReference type="NCBI Taxonomy" id="10036"/>
    <lineage>
        <taxon>Eukaryota</taxon>
        <taxon>Metazoa</taxon>
        <taxon>Chordata</taxon>
        <taxon>Craniata</taxon>
        <taxon>Vertebrata</taxon>
        <taxon>Euteleostomi</taxon>
        <taxon>Mammalia</taxon>
        <taxon>Eutheria</taxon>
        <taxon>Euarchontoglires</taxon>
        <taxon>Glires</taxon>
        <taxon>Rodentia</taxon>
        <taxon>Myomorpha</taxon>
        <taxon>Muroidea</taxon>
        <taxon>Cricetidae</taxon>
        <taxon>Cricetinae</taxon>
        <taxon>Mesocricetus</taxon>
    </lineage>
</organism>
<accession>A0ABM2XZZ6</accession>
<dbReference type="InterPro" id="IPR031994">
    <property type="entry name" value="JAKMIP_C"/>
</dbReference>
<sequence length="817" mass="94914">MSKKGAGSRAKGDKAEALAALQAANEELRAKLTDIQIELQQEKSKVSKVEREKSQELKQVREHEQRKHAVLVTELKSKLHEEKMKELQAVREALLRQHEAELLRVIKIKDNENQRLQALLNTLRDGAPDKVKTVLLCEAKEEAKKGFEVEKVKMQQEISELKGAKKQVEEALTMVIQADKIKAAEIRSVYHLHQEEIVRIKKECEREIRRLEQQLDEKDARRFQLKIAELSAIIRKLEDRNALLSEERNELLKRLREAESQYKPLLDKNKRLTRKNEDLSHTLRRIESKLKFVTQENIEMRQRAGIIRRPSSLNDLDQSQDEKEMDFLKLQIVEQQNLIDELSKTLETAGYVKSVLERDKLLRYRKQRKKMAKLPKKPVVVETFFGYDEEASLESDGSSISYQTDRTDQTPCTPEDDLEEGMAKEETELRFRQLTMEYQALQRAYALLQEQVGGTLDAEREVKTREQLQAEIQRAQAQVEDLEKALAEQGQDMKWIEEKQALYRRNQELVEKIKQMETEEARLKHEVQDAKDQNELLEFRILELEERERKSPAINFHHTPFVDGKSPLQVYCEAEGVTDILVTELMKKLDILGDNAVSNLTNEEQVVVIQARTVLTLAEKWLQRIEETESALQRKMVDLESEKELFSKQKGYLDEELDYRKQALDQAHKHILELEAMLYDALQQEAGAKVAELLSEEEREKLKVAVEQWKRQVMSELRERDAQILRERMELLQIAQQRIKELEERIETQKRQIKELEEKPSFSGHSCSWPAALPSAKVDLCPLTGPESSRCQRKHGKLNLNTEDSGGFGICSQPCGG</sequence>
<feature type="coiled-coil region" evidence="3">
    <location>
        <begin position="622"/>
        <end position="649"/>
    </location>
</feature>
<dbReference type="PANTHER" id="PTHR18935:SF9">
    <property type="entry name" value="JANUS KINASE AND MICROTUBULE-INTERACTING PROTEIN 3"/>
    <property type="match status" value="1"/>
</dbReference>
<feature type="coiled-coil region" evidence="3">
    <location>
        <begin position="424"/>
        <end position="547"/>
    </location>
</feature>
<evidence type="ECO:0000313" key="6">
    <source>
        <dbReference type="Proteomes" id="UP000886700"/>
    </source>
</evidence>
<keyword evidence="6" id="KW-1185">Reference proteome</keyword>
<feature type="coiled-coil region" evidence="3">
    <location>
        <begin position="137"/>
        <end position="345"/>
    </location>
</feature>
<dbReference type="PANTHER" id="PTHR18935">
    <property type="entry name" value="GOLGIN SUBFAMILY A MEMBER 4-LIKE ISOFORM X1"/>
    <property type="match status" value="1"/>
</dbReference>
<dbReference type="GO" id="GO:0016301">
    <property type="term" value="F:kinase activity"/>
    <property type="evidence" value="ECO:0007669"/>
    <property type="project" value="UniProtKB-KW"/>
</dbReference>
<dbReference type="Proteomes" id="UP000886700">
    <property type="component" value="Unplaced"/>
</dbReference>
<dbReference type="InterPro" id="IPR024836">
    <property type="entry name" value="JAKMIP"/>
</dbReference>
<dbReference type="GeneID" id="101828320"/>
<keyword evidence="2 3" id="KW-0175">Coiled coil</keyword>
<keyword evidence="7" id="KW-0418">Kinase</keyword>
<feature type="coiled-coil region" evidence="3">
    <location>
        <begin position="11"/>
        <end position="97"/>
    </location>
</feature>
<evidence type="ECO:0000256" key="1">
    <source>
        <dbReference type="ARBA" id="ARBA00005239"/>
    </source>
</evidence>
<dbReference type="Pfam" id="PF16034">
    <property type="entry name" value="JAKMIP_CC3"/>
    <property type="match status" value="1"/>
</dbReference>
<feature type="coiled-coil region" evidence="3">
    <location>
        <begin position="699"/>
        <end position="759"/>
    </location>
</feature>